<evidence type="ECO:0000313" key="4">
    <source>
        <dbReference type="Proteomes" id="UP001558652"/>
    </source>
</evidence>
<dbReference type="PROSITE" id="PS00135">
    <property type="entry name" value="TRYPSIN_SER"/>
    <property type="match status" value="1"/>
</dbReference>
<evidence type="ECO:0000259" key="2">
    <source>
        <dbReference type="PROSITE" id="PS50240"/>
    </source>
</evidence>
<dbReference type="PRINTS" id="PR00722">
    <property type="entry name" value="CHYMOTRYPSIN"/>
</dbReference>
<organism evidence="3 4">
    <name type="scientific">Ranatra chinensis</name>
    <dbReference type="NCBI Taxonomy" id="642074"/>
    <lineage>
        <taxon>Eukaryota</taxon>
        <taxon>Metazoa</taxon>
        <taxon>Ecdysozoa</taxon>
        <taxon>Arthropoda</taxon>
        <taxon>Hexapoda</taxon>
        <taxon>Insecta</taxon>
        <taxon>Pterygota</taxon>
        <taxon>Neoptera</taxon>
        <taxon>Paraneoptera</taxon>
        <taxon>Hemiptera</taxon>
        <taxon>Heteroptera</taxon>
        <taxon>Panheteroptera</taxon>
        <taxon>Nepomorpha</taxon>
        <taxon>Nepidae</taxon>
        <taxon>Ranatrinae</taxon>
        <taxon>Ranatra</taxon>
    </lineage>
</organism>
<dbReference type="SMART" id="SM00020">
    <property type="entry name" value="Tryp_SPc"/>
    <property type="match status" value="1"/>
</dbReference>
<sequence length="194" mass="21292">RGRALWVKLGECDLSTEADLARPIKLKIVNAFIHPGYITNLGNHDIAVFKLETKVEFNAYIRPACLAQGRLPSTYQKAIATGWGHTEYGGKQSNMLQKIVLPIIPIEECRKTFGPSPKIPNGLNYNWHLCAGGIIGKDTCQGDSGGPLQIAMNEPYCMYSLVGVTSFGGRCGTGPGVYVNVSYYTPWIETIIWP</sequence>
<dbReference type="AlphaFoldDB" id="A0ABD0Y5F1"/>
<accession>A0ABD0Y5F1</accession>
<name>A0ABD0Y5F1_9HEMI</name>
<dbReference type="PROSITE" id="PS50240">
    <property type="entry name" value="TRYPSIN_DOM"/>
    <property type="match status" value="1"/>
</dbReference>
<dbReference type="Gene3D" id="2.40.10.10">
    <property type="entry name" value="Trypsin-like serine proteases"/>
    <property type="match status" value="2"/>
</dbReference>
<dbReference type="EMBL" id="JBFDAA010000013">
    <property type="protein sequence ID" value="KAL1122645.1"/>
    <property type="molecule type" value="Genomic_DNA"/>
</dbReference>
<comment type="caution">
    <text evidence="3">The sequence shown here is derived from an EMBL/GenBank/DDBJ whole genome shotgun (WGS) entry which is preliminary data.</text>
</comment>
<feature type="domain" description="Peptidase S1" evidence="2">
    <location>
        <begin position="1"/>
        <end position="193"/>
    </location>
</feature>
<dbReference type="CDD" id="cd00190">
    <property type="entry name" value="Tryp_SPc"/>
    <property type="match status" value="1"/>
</dbReference>
<dbReference type="InterPro" id="IPR001254">
    <property type="entry name" value="Trypsin_dom"/>
</dbReference>
<dbReference type="PANTHER" id="PTHR24252:SF7">
    <property type="entry name" value="HYALIN"/>
    <property type="match status" value="1"/>
</dbReference>
<dbReference type="InterPro" id="IPR009003">
    <property type="entry name" value="Peptidase_S1_PA"/>
</dbReference>
<gene>
    <name evidence="3" type="ORF">AAG570_002972</name>
</gene>
<dbReference type="InterPro" id="IPR043504">
    <property type="entry name" value="Peptidase_S1_PA_chymotrypsin"/>
</dbReference>
<keyword evidence="1" id="KW-1015">Disulfide bond</keyword>
<dbReference type="InterPro" id="IPR001314">
    <property type="entry name" value="Peptidase_S1A"/>
</dbReference>
<dbReference type="PANTHER" id="PTHR24252">
    <property type="entry name" value="ACROSIN-RELATED"/>
    <property type="match status" value="1"/>
</dbReference>
<dbReference type="SUPFAM" id="SSF50494">
    <property type="entry name" value="Trypsin-like serine proteases"/>
    <property type="match status" value="1"/>
</dbReference>
<feature type="non-terminal residue" evidence="3">
    <location>
        <position position="1"/>
    </location>
</feature>
<dbReference type="Proteomes" id="UP001558652">
    <property type="component" value="Unassembled WGS sequence"/>
</dbReference>
<evidence type="ECO:0000256" key="1">
    <source>
        <dbReference type="ARBA" id="ARBA00023157"/>
    </source>
</evidence>
<keyword evidence="4" id="KW-1185">Reference proteome</keyword>
<protein>
    <recommendedName>
        <fullName evidence="2">Peptidase S1 domain-containing protein</fullName>
    </recommendedName>
</protein>
<dbReference type="Pfam" id="PF00089">
    <property type="entry name" value="Trypsin"/>
    <property type="match status" value="1"/>
</dbReference>
<proteinExistence type="predicted"/>
<reference evidence="3 4" key="1">
    <citation type="submission" date="2024-07" db="EMBL/GenBank/DDBJ databases">
        <title>Chromosome-level genome assembly of the water stick insect Ranatra chinensis (Heteroptera: Nepidae).</title>
        <authorList>
            <person name="Liu X."/>
        </authorList>
    </citation>
    <scope>NUCLEOTIDE SEQUENCE [LARGE SCALE GENOMIC DNA]</scope>
    <source>
        <strain evidence="3">Cailab_2021Rc</strain>
        <tissue evidence="3">Muscle</tissue>
    </source>
</reference>
<dbReference type="InterPro" id="IPR033116">
    <property type="entry name" value="TRYPSIN_SER"/>
</dbReference>
<evidence type="ECO:0000313" key="3">
    <source>
        <dbReference type="EMBL" id="KAL1122645.1"/>
    </source>
</evidence>